<feature type="domain" description="DNA-directed DNA polymerase family B multifunctional" evidence="8">
    <location>
        <begin position="371"/>
        <end position="758"/>
    </location>
</feature>
<dbReference type="PROSITE" id="PS00116">
    <property type="entry name" value="DNA_POLYMERASE_B"/>
    <property type="match status" value="1"/>
</dbReference>
<dbReference type="CDD" id="cd05537">
    <property type="entry name" value="POLBc_Pol_II"/>
    <property type="match status" value="1"/>
</dbReference>
<dbReference type="Pfam" id="PF21474">
    <property type="entry name" value="DNApolII_N"/>
    <property type="match status" value="1"/>
</dbReference>
<keyword evidence="4 7" id="KW-0239">DNA-directed DNA polymerase</keyword>
<keyword evidence="5 7" id="KW-0238">DNA-binding</keyword>
<dbReference type="InterPro" id="IPR006133">
    <property type="entry name" value="DNA-dir_DNA_pol_B_exonuc"/>
</dbReference>
<dbReference type="PANTHER" id="PTHR10322">
    <property type="entry name" value="DNA POLYMERASE CATALYTIC SUBUNIT"/>
    <property type="match status" value="1"/>
</dbReference>
<proteinExistence type="inferred from homology"/>
<gene>
    <name evidence="11" type="ORF">ACFQDL_04145</name>
</gene>
<dbReference type="InterPro" id="IPR006134">
    <property type="entry name" value="DNA-dir_DNA_pol_B_multi_dom"/>
</dbReference>
<comment type="catalytic activity">
    <reaction evidence="6 7">
        <text>DNA(n) + a 2'-deoxyribonucleoside 5'-triphosphate = DNA(n+1) + diphosphate</text>
        <dbReference type="Rhea" id="RHEA:22508"/>
        <dbReference type="Rhea" id="RHEA-COMP:17339"/>
        <dbReference type="Rhea" id="RHEA-COMP:17340"/>
        <dbReference type="ChEBI" id="CHEBI:33019"/>
        <dbReference type="ChEBI" id="CHEBI:61560"/>
        <dbReference type="ChEBI" id="CHEBI:173112"/>
        <dbReference type="EC" id="2.7.7.7"/>
    </reaction>
</comment>
<dbReference type="Gene3D" id="2.40.50.590">
    <property type="match status" value="2"/>
</dbReference>
<evidence type="ECO:0000256" key="3">
    <source>
        <dbReference type="ARBA" id="ARBA00022695"/>
    </source>
</evidence>
<dbReference type="InterPro" id="IPR006172">
    <property type="entry name" value="DNA-dir_DNA_pol_B"/>
</dbReference>
<dbReference type="InterPro" id="IPR055208">
    <property type="entry name" value="PolB_insertion"/>
</dbReference>
<evidence type="ECO:0000256" key="4">
    <source>
        <dbReference type="ARBA" id="ARBA00022932"/>
    </source>
</evidence>
<keyword evidence="7" id="KW-0235">DNA replication</keyword>
<comment type="similarity">
    <text evidence="1 7">Belongs to the DNA polymerase type-B family.</text>
</comment>
<dbReference type="CDD" id="cd05784">
    <property type="entry name" value="DNA_polB_II_exo"/>
    <property type="match status" value="1"/>
</dbReference>
<dbReference type="InterPro" id="IPR017964">
    <property type="entry name" value="DNA-dir_DNA_pol_B_CS"/>
</dbReference>
<evidence type="ECO:0000259" key="10">
    <source>
        <dbReference type="Pfam" id="PF22587"/>
    </source>
</evidence>
<dbReference type="SMART" id="SM00486">
    <property type="entry name" value="POLBc"/>
    <property type="match status" value="1"/>
</dbReference>
<protein>
    <recommendedName>
        <fullName evidence="7">DNA polymerase</fullName>
        <ecNumber evidence="7">2.7.7.7</ecNumber>
    </recommendedName>
</protein>
<sequence>MEPVTGFILSRQQRDRRDGIELTYWVSTDQGPREVRVPGQEAVFFVRLREVERVADALQGLEDWRLEERPLRDLTGEPVAALYCRSLKRLRQVTECLAAAGVALLEEDIRPVDRYLMERFIQGGVEVQWFRDGQPRLKAADYRPRLRMLSIDLETTLSADRILSIGLQAAGYGRVLLCGQGENRDWLEFVADEKALLQRFLEEVEAFDPDIFIGWNVIDFDVRVLEQRARALGLKLRLGRDTEPAQLVRSGQGKSFVRLGGRLVIDGIDTLRGATWQFESFSLEFVARELLGRGKLIDHVDARGAEIQRLYREDPVALARYNLEDCALVQEIFERAQLLHFLVERCRLTGLPLDKVGGSAAAFDNQYLPRLHRSGYVAAEYASGLTGLSIPGGFVMDSQPGLYRQVLVLDFKSLYPSIIRTFCVDPCGLAEGLREGADPDDLVPGFNGAIFARSRSILPSIIERLWQARDEAKRERNAPLSQAIKIIMNSFYGVLGSNLCRFYDQRLSGSITLRGHEILNRTRDEIERQFGYRVIYGDTDSVFVWLGDDCSDDEAHKAGEALALHLNDWWRRQLEQRFGLPSFLEIQYESHFRRFLMPRMRHSEKGSKKRYAGLRRQADGGDELVFKGLENVRTDWTPLARRVQQELYERVFRGQPFEAFIRATVDEVLAGRRDGELVYRKRLRRPLDQYQRNRPPQVQAALKAEQALFREGRRSPYRAGSRVEYLITVNGPEPLEFHGSPIDYQHYIDRQLKPVVDTLLPFLGQDFDSLVAPQLGLF</sequence>
<dbReference type="GO" id="GO:0003887">
    <property type="term" value="F:DNA-directed DNA polymerase activity"/>
    <property type="evidence" value="ECO:0007669"/>
    <property type="project" value="UniProtKB-EC"/>
</dbReference>
<evidence type="ECO:0000256" key="7">
    <source>
        <dbReference type="RuleBase" id="RU000442"/>
    </source>
</evidence>
<accession>A0ABW1ZW08</accession>
<evidence type="ECO:0000259" key="9">
    <source>
        <dbReference type="Pfam" id="PF03104"/>
    </source>
</evidence>
<dbReference type="RefSeq" id="WP_379907936.1">
    <property type="nucleotide sequence ID" value="NZ_JBHSWE010000001.1"/>
</dbReference>
<feature type="domain" description="DNA polymerase II insertion" evidence="10">
    <location>
        <begin position="42"/>
        <end position="102"/>
    </location>
</feature>
<dbReference type="InterPro" id="IPR012337">
    <property type="entry name" value="RNaseH-like_sf"/>
</dbReference>
<evidence type="ECO:0000259" key="8">
    <source>
        <dbReference type="Pfam" id="PF00136"/>
    </source>
</evidence>
<dbReference type="Gene3D" id="3.90.1600.10">
    <property type="entry name" value="Palm domain of DNA polymerase"/>
    <property type="match status" value="2"/>
</dbReference>
<evidence type="ECO:0000256" key="1">
    <source>
        <dbReference type="ARBA" id="ARBA00005755"/>
    </source>
</evidence>
<name>A0ABW1ZW08_9GAMM</name>
<dbReference type="PRINTS" id="PR00106">
    <property type="entry name" value="DNAPOLB"/>
</dbReference>
<evidence type="ECO:0000256" key="2">
    <source>
        <dbReference type="ARBA" id="ARBA00022679"/>
    </source>
</evidence>
<dbReference type="PANTHER" id="PTHR10322:SF23">
    <property type="entry name" value="DNA POLYMERASE DELTA CATALYTIC SUBUNIT"/>
    <property type="match status" value="1"/>
</dbReference>
<dbReference type="InterPro" id="IPR036397">
    <property type="entry name" value="RNaseH_sf"/>
</dbReference>
<evidence type="ECO:0000313" key="11">
    <source>
        <dbReference type="EMBL" id="MFC6669377.1"/>
    </source>
</evidence>
<evidence type="ECO:0000313" key="12">
    <source>
        <dbReference type="Proteomes" id="UP001596422"/>
    </source>
</evidence>
<keyword evidence="2 7" id="KW-0808">Transferase</keyword>
<feature type="domain" description="DNA-directed DNA polymerase family B exonuclease" evidence="9">
    <location>
        <begin position="137"/>
        <end position="271"/>
    </location>
</feature>
<keyword evidence="12" id="KW-1185">Reference proteome</keyword>
<evidence type="ECO:0000256" key="5">
    <source>
        <dbReference type="ARBA" id="ARBA00023125"/>
    </source>
</evidence>
<dbReference type="NCBIfam" id="NF004421">
    <property type="entry name" value="PRK05762.1-2"/>
    <property type="match status" value="1"/>
</dbReference>
<dbReference type="Gene3D" id="3.30.420.10">
    <property type="entry name" value="Ribonuclease H-like superfamily/Ribonuclease H"/>
    <property type="match status" value="1"/>
</dbReference>
<dbReference type="Pfam" id="PF22587">
    <property type="entry name" value="DNApolII_insertion"/>
    <property type="match status" value="1"/>
</dbReference>
<dbReference type="InterPro" id="IPR023211">
    <property type="entry name" value="DNA_pol_palm_dom_sf"/>
</dbReference>
<dbReference type="EMBL" id="JBHSWE010000001">
    <property type="protein sequence ID" value="MFC6669377.1"/>
    <property type="molecule type" value="Genomic_DNA"/>
</dbReference>
<organism evidence="11 12">
    <name type="scientific">Marinobacterium aestuariivivens</name>
    <dbReference type="NCBI Taxonomy" id="1698799"/>
    <lineage>
        <taxon>Bacteria</taxon>
        <taxon>Pseudomonadati</taxon>
        <taxon>Pseudomonadota</taxon>
        <taxon>Gammaproteobacteria</taxon>
        <taxon>Oceanospirillales</taxon>
        <taxon>Oceanospirillaceae</taxon>
        <taxon>Marinobacterium</taxon>
    </lineage>
</organism>
<dbReference type="Gene3D" id="1.10.132.60">
    <property type="entry name" value="DNA polymerase family B, C-terminal domain"/>
    <property type="match status" value="1"/>
</dbReference>
<dbReference type="InterPro" id="IPR050240">
    <property type="entry name" value="DNA_pol_type-B"/>
</dbReference>
<dbReference type="SUPFAM" id="SSF53098">
    <property type="entry name" value="Ribonuclease H-like"/>
    <property type="match status" value="1"/>
</dbReference>
<dbReference type="EC" id="2.7.7.7" evidence="7"/>
<dbReference type="Pfam" id="PF03104">
    <property type="entry name" value="DNA_pol_B_exo1"/>
    <property type="match status" value="1"/>
</dbReference>
<dbReference type="InterPro" id="IPR043502">
    <property type="entry name" value="DNA/RNA_pol_sf"/>
</dbReference>
<dbReference type="Proteomes" id="UP001596422">
    <property type="component" value="Unassembled WGS sequence"/>
</dbReference>
<comment type="caution">
    <text evidence="11">The sequence shown here is derived from an EMBL/GenBank/DDBJ whole genome shotgun (WGS) entry which is preliminary data.</text>
</comment>
<dbReference type="InterPro" id="IPR042087">
    <property type="entry name" value="DNA_pol_B_thumb"/>
</dbReference>
<dbReference type="SUPFAM" id="SSF56672">
    <property type="entry name" value="DNA/RNA polymerases"/>
    <property type="match status" value="1"/>
</dbReference>
<keyword evidence="3 7" id="KW-0548">Nucleotidyltransferase</keyword>
<evidence type="ECO:0000256" key="6">
    <source>
        <dbReference type="ARBA" id="ARBA00049244"/>
    </source>
</evidence>
<dbReference type="Pfam" id="PF00136">
    <property type="entry name" value="DNA_pol_B"/>
    <property type="match status" value="1"/>
</dbReference>
<reference evidence="12" key="1">
    <citation type="journal article" date="2019" name="Int. J. Syst. Evol. Microbiol.">
        <title>The Global Catalogue of Microorganisms (GCM) 10K type strain sequencing project: providing services to taxonomists for standard genome sequencing and annotation.</title>
        <authorList>
            <consortium name="The Broad Institute Genomics Platform"/>
            <consortium name="The Broad Institute Genome Sequencing Center for Infectious Disease"/>
            <person name="Wu L."/>
            <person name="Ma J."/>
        </authorList>
    </citation>
    <scope>NUCLEOTIDE SEQUENCE [LARGE SCALE GENOMIC DNA]</scope>
    <source>
        <strain evidence="12">NBRC 111756</strain>
    </source>
</reference>
<dbReference type="Gene3D" id="6.10.140.1130">
    <property type="match status" value="1"/>
</dbReference>